<feature type="transmembrane region" description="Helical" evidence="4">
    <location>
        <begin position="84"/>
        <end position="105"/>
    </location>
</feature>
<dbReference type="RefSeq" id="WP_131410044.1">
    <property type="nucleotide sequence ID" value="NZ_SJTG01000002.1"/>
</dbReference>
<dbReference type="InterPro" id="IPR020846">
    <property type="entry name" value="MFS_dom"/>
</dbReference>
<dbReference type="PROSITE" id="PS50850">
    <property type="entry name" value="MFS"/>
    <property type="match status" value="1"/>
</dbReference>
<feature type="transmembrane region" description="Helical" evidence="4">
    <location>
        <begin position="49"/>
        <end position="72"/>
    </location>
</feature>
<dbReference type="Pfam" id="PF07690">
    <property type="entry name" value="MFS_1"/>
    <property type="match status" value="1"/>
</dbReference>
<sequence>MTTAVEDPAGGLPLTLRIVQVVCFTFLAYLVVGMQLAVLPPFVHDDLGLGAVLAGLVISTQYVATLLSRGFAGRTSDTAGPRRAALIGMLACGASGLLMIVAALARGTPAISFAVMLLARLALGMGESCVATGCIMWGIGRVGSAHTARVISWNGIATYGALAVGAPLGVVLVSVGGFIMIGIAGLLLMLLALALAWRRPAVRVEAGERLPMRHVFGRVAAYGMSLALGSVGFGVIATFITLFYASRHWSGAAPTLSIFGVCFVGVRLLLGWTIAHFGGYRVALMSLLVECTGLLVLASAGQVGVAMAGAALSGIGFSLIFPALGVEAVARVSLSNRGAALAAYSVFVDVALGVTGPLGGWIVAGGRYAPMFVAAAVMSLAAAALTITLHLRHGGATRA</sequence>
<dbReference type="InterPro" id="IPR052714">
    <property type="entry name" value="MFS_Exporter"/>
</dbReference>
<evidence type="ECO:0000256" key="2">
    <source>
        <dbReference type="ARBA" id="ARBA00022989"/>
    </source>
</evidence>
<dbReference type="SUPFAM" id="SSF103473">
    <property type="entry name" value="MFS general substrate transporter"/>
    <property type="match status" value="1"/>
</dbReference>
<keyword evidence="4" id="KW-0997">Cell inner membrane</keyword>
<evidence type="ECO:0000256" key="1">
    <source>
        <dbReference type="ARBA" id="ARBA00022692"/>
    </source>
</evidence>
<comment type="caution">
    <text evidence="6">The sequence shown here is derived from an EMBL/GenBank/DDBJ whole genome shotgun (WGS) entry which is preliminary data.</text>
</comment>
<evidence type="ECO:0000313" key="6">
    <source>
        <dbReference type="EMBL" id="TCI11240.1"/>
    </source>
</evidence>
<dbReference type="PANTHER" id="PTHR23531:SF1">
    <property type="entry name" value="QUINOLENE RESISTANCE PROTEIN NORA"/>
    <property type="match status" value="1"/>
</dbReference>
<dbReference type="Gene3D" id="1.20.1250.20">
    <property type="entry name" value="MFS general substrate transporter like domains"/>
    <property type="match status" value="1"/>
</dbReference>
<dbReference type="NCBIfam" id="NF003477">
    <property type="entry name" value="PRK05122.1"/>
    <property type="match status" value="1"/>
</dbReference>
<dbReference type="Proteomes" id="UP000291822">
    <property type="component" value="Unassembled WGS sequence"/>
</dbReference>
<feature type="transmembrane region" description="Helical" evidence="4">
    <location>
        <begin position="21"/>
        <end position="43"/>
    </location>
</feature>
<proteinExistence type="inferred from homology"/>
<dbReference type="GO" id="GO:0022857">
    <property type="term" value="F:transmembrane transporter activity"/>
    <property type="evidence" value="ECO:0007669"/>
    <property type="project" value="UniProtKB-UniRule"/>
</dbReference>
<name>A0A4R0YXU2_9GAMM</name>
<evidence type="ECO:0000256" key="4">
    <source>
        <dbReference type="HAMAP-Rule" id="MF_01118"/>
    </source>
</evidence>
<feature type="transmembrane region" description="Helical" evidence="4">
    <location>
        <begin position="111"/>
        <end position="139"/>
    </location>
</feature>
<protein>
    <recommendedName>
        <fullName evidence="4">Uncharacterized MFS-type transporter EZM97_20785</fullName>
    </recommendedName>
</protein>
<dbReference type="AlphaFoldDB" id="A0A4R0YXU2"/>
<evidence type="ECO:0000313" key="7">
    <source>
        <dbReference type="Proteomes" id="UP000291822"/>
    </source>
</evidence>
<organism evidence="6 7">
    <name type="scientific">Dyella soli</name>
    <dbReference type="NCBI Taxonomy" id="522319"/>
    <lineage>
        <taxon>Bacteria</taxon>
        <taxon>Pseudomonadati</taxon>
        <taxon>Pseudomonadota</taxon>
        <taxon>Gammaproteobacteria</taxon>
        <taxon>Lysobacterales</taxon>
        <taxon>Rhodanobacteraceae</taxon>
        <taxon>Dyella</taxon>
    </lineage>
</organism>
<feature type="transmembrane region" description="Helical" evidence="4">
    <location>
        <begin position="368"/>
        <end position="391"/>
    </location>
</feature>
<comment type="similarity">
    <text evidence="4">Belongs to the major facilitator superfamily. YhhS family.</text>
</comment>
<keyword evidence="2 4" id="KW-1133">Transmembrane helix</keyword>
<gene>
    <name evidence="6" type="ORF">EZM97_20785</name>
</gene>
<feature type="transmembrane region" description="Helical" evidence="4">
    <location>
        <begin position="178"/>
        <end position="198"/>
    </location>
</feature>
<dbReference type="EMBL" id="SJTG01000002">
    <property type="protein sequence ID" value="TCI11240.1"/>
    <property type="molecule type" value="Genomic_DNA"/>
</dbReference>
<dbReference type="HAMAP" id="MF_01118">
    <property type="entry name" value="MFS_YhhS"/>
    <property type="match status" value="1"/>
</dbReference>
<feature type="transmembrane region" description="Helical" evidence="4">
    <location>
        <begin position="251"/>
        <end position="270"/>
    </location>
</feature>
<keyword evidence="1 4" id="KW-0812">Transmembrane</keyword>
<dbReference type="InterPro" id="IPR036259">
    <property type="entry name" value="MFS_trans_sf"/>
</dbReference>
<dbReference type="InterPro" id="IPR023008">
    <property type="entry name" value="MFS_YhhS-like"/>
</dbReference>
<keyword evidence="7" id="KW-1185">Reference proteome</keyword>
<evidence type="ECO:0000259" key="5">
    <source>
        <dbReference type="PROSITE" id="PS50850"/>
    </source>
</evidence>
<feature type="transmembrane region" description="Helical" evidence="4">
    <location>
        <begin position="306"/>
        <end position="329"/>
    </location>
</feature>
<feature type="transmembrane region" description="Helical" evidence="4">
    <location>
        <begin position="151"/>
        <end position="172"/>
    </location>
</feature>
<keyword evidence="3 4" id="KW-0472">Membrane</keyword>
<keyword evidence="4" id="KW-1003">Cell membrane</keyword>
<evidence type="ECO:0000256" key="3">
    <source>
        <dbReference type="ARBA" id="ARBA00023136"/>
    </source>
</evidence>
<comment type="subcellular location">
    <subcellularLocation>
        <location evidence="4">Cell inner membrane</location>
        <topology evidence="4">Multi-pass membrane protein</topology>
    </subcellularLocation>
</comment>
<dbReference type="GO" id="GO:0005886">
    <property type="term" value="C:plasma membrane"/>
    <property type="evidence" value="ECO:0007669"/>
    <property type="project" value="UniProtKB-SubCell"/>
</dbReference>
<dbReference type="CDD" id="cd17489">
    <property type="entry name" value="MFS_YfcJ_like"/>
    <property type="match status" value="1"/>
</dbReference>
<feature type="transmembrane region" description="Helical" evidence="4">
    <location>
        <begin position="219"/>
        <end position="245"/>
    </location>
</feature>
<feature type="domain" description="Major facilitator superfamily (MFS) profile" evidence="5">
    <location>
        <begin position="170"/>
        <end position="399"/>
    </location>
</feature>
<feature type="transmembrane region" description="Helical" evidence="4">
    <location>
        <begin position="282"/>
        <end position="300"/>
    </location>
</feature>
<keyword evidence="4" id="KW-0813">Transport</keyword>
<accession>A0A4R0YXU2</accession>
<feature type="transmembrane region" description="Helical" evidence="4">
    <location>
        <begin position="341"/>
        <end position="362"/>
    </location>
</feature>
<reference evidence="6 7" key="1">
    <citation type="submission" date="2019-02" db="EMBL/GenBank/DDBJ databases">
        <title>Dyella amyloliquefaciens sp. nov., isolated from forest soil.</title>
        <authorList>
            <person name="Gao Z.-H."/>
            <person name="Qiu L.-H."/>
        </authorList>
    </citation>
    <scope>NUCLEOTIDE SEQUENCE [LARGE SCALE GENOMIC DNA]</scope>
    <source>
        <strain evidence="6 7">KACC 12747</strain>
    </source>
</reference>
<dbReference type="PANTHER" id="PTHR23531">
    <property type="entry name" value="QUINOLENE RESISTANCE PROTEIN NORA"/>
    <property type="match status" value="1"/>
</dbReference>
<dbReference type="InterPro" id="IPR011701">
    <property type="entry name" value="MFS"/>
</dbReference>